<feature type="binding site" evidence="12">
    <location>
        <position position="111"/>
    </location>
    <ligand>
        <name>a divalent metal cation</name>
        <dbReference type="ChEBI" id="CHEBI:60240"/>
    </ligand>
</feature>
<dbReference type="InterPro" id="IPR036397">
    <property type="entry name" value="RNaseH_sf"/>
</dbReference>
<comment type="subcellular location">
    <subcellularLocation>
        <location evidence="4">Cytoplasm</location>
    </subcellularLocation>
</comment>
<organism evidence="15 16">
    <name type="scientific">Candidatus Deianiraea vastatrix</name>
    <dbReference type="NCBI Taxonomy" id="2163644"/>
    <lineage>
        <taxon>Bacteria</taxon>
        <taxon>Pseudomonadati</taxon>
        <taxon>Pseudomonadota</taxon>
        <taxon>Alphaproteobacteria</taxon>
        <taxon>Rickettsiales</taxon>
        <taxon>Candidatus Deianiraeaceae</taxon>
        <taxon>Candidatus Deianiraea</taxon>
    </lineage>
</organism>
<dbReference type="SUPFAM" id="SSF53098">
    <property type="entry name" value="Ribonuclease H-like"/>
    <property type="match status" value="1"/>
</dbReference>
<dbReference type="GO" id="GO:0003723">
    <property type="term" value="F:RNA binding"/>
    <property type="evidence" value="ECO:0007669"/>
    <property type="project" value="UniProtKB-UniRule"/>
</dbReference>
<dbReference type="PROSITE" id="PS51975">
    <property type="entry name" value="RNASE_H_2"/>
    <property type="match status" value="1"/>
</dbReference>
<evidence type="ECO:0000256" key="4">
    <source>
        <dbReference type="ARBA" id="ARBA00004496"/>
    </source>
</evidence>
<dbReference type="GO" id="GO:0005737">
    <property type="term" value="C:cytoplasm"/>
    <property type="evidence" value="ECO:0007669"/>
    <property type="project" value="UniProtKB-SubCell"/>
</dbReference>
<dbReference type="EC" id="3.1.26.4" evidence="13"/>
<dbReference type="InterPro" id="IPR012337">
    <property type="entry name" value="RNaseH-like_sf"/>
</dbReference>
<keyword evidence="10 12" id="KW-0378">Hydrolase</keyword>
<feature type="binding site" evidence="12">
    <location>
        <position position="14"/>
    </location>
    <ligand>
        <name>a divalent metal cation</name>
        <dbReference type="ChEBI" id="CHEBI:60240"/>
    </ligand>
</feature>
<evidence type="ECO:0000313" key="15">
    <source>
        <dbReference type="EMBL" id="QED23656.1"/>
    </source>
</evidence>
<evidence type="ECO:0000256" key="2">
    <source>
        <dbReference type="ARBA" id="ARBA00001946"/>
    </source>
</evidence>
<dbReference type="PROSITE" id="PS51257">
    <property type="entry name" value="PROKAR_LIPOPROTEIN"/>
    <property type="match status" value="1"/>
</dbReference>
<comment type="cofactor">
    <cofactor evidence="12">
        <name>Mn(2+)</name>
        <dbReference type="ChEBI" id="CHEBI:29035"/>
    </cofactor>
    <cofactor evidence="12">
        <name>Mg(2+)</name>
        <dbReference type="ChEBI" id="CHEBI:18420"/>
    </cofactor>
    <text evidence="12">Manganese or magnesium. Binds 1 divalent metal ion per monomer in the absence of substrate. May bind a second metal ion after substrate binding.</text>
</comment>
<evidence type="ECO:0000256" key="1">
    <source>
        <dbReference type="ARBA" id="ARBA00000077"/>
    </source>
</evidence>
<evidence type="ECO:0000256" key="13">
    <source>
        <dbReference type="RuleBase" id="RU003515"/>
    </source>
</evidence>
<keyword evidence="11" id="KW-0464">Manganese</keyword>
<comment type="catalytic activity">
    <reaction evidence="1 12 13">
        <text>Endonucleolytic cleavage to 5'-phosphomonoester.</text>
        <dbReference type="EC" id="3.1.26.4"/>
    </reaction>
</comment>
<dbReference type="NCBIfam" id="NF000595">
    <property type="entry name" value="PRK00015.1-3"/>
    <property type="match status" value="1"/>
</dbReference>
<keyword evidence="7 12" id="KW-0540">Nuclease</keyword>
<dbReference type="RefSeq" id="WP_146820920.1">
    <property type="nucleotide sequence ID" value="NZ_CP029077.1"/>
</dbReference>
<sequence>MNFFEKDGIVVGVDEAGRGALAGPVVAAGCIIFKKDEGFFKEYVRDSKKMSKKQRVDARIELEKYCIFEVFEVGNDEIERVNILNATLVAMNGAIEKVLKHGYDVSRIIVDGNRAPRKDCETIIKGDDRYYEIAAASIFAKTYRDDLMTRMGSIFPDYGFDRNFGYGTKRHFEQVKKHGFCHIHRRSWF</sequence>
<proteinExistence type="inferred from homology"/>
<feature type="domain" description="RNase H type-2" evidence="14">
    <location>
        <begin position="8"/>
        <end position="189"/>
    </location>
</feature>
<evidence type="ECO:0000256" key="11">
    <source>
        <dbReference type="ARBA" id="ARBA00023211"/>
    </source>
</evidence>
<dbReference type="Proteomes" id="UP000321934">
    <property type="component" value="Chromosome"/>
</dbReference>
<comment type="function">
    <text evidence="3 13">Endonuclease that specifically degrades the RNA of RNA-DNA hybrids.</text>
</comment>
<dbReference type="EMBL" id="CP029077">
    <property type="protein sequence ID" value="QED23656.1"/>
    <property type="molecule type" value="Genomic_DNA"/>
</dbReference>
<dbReference type="AlphaFoldDB" id="A0A5B8XFA1"/>
<gene>
    <name evidence="15" type="ORF">Deia_00869</name>
</gene>
<evidence type="ECO:0000256" key="7">
    <source>
        <dbReference type="ARBA" id="ARBA00022722"/>
    </source>
</evidence>
<comment type="similarity">
    <text evidence="5 13">Belongs to the RNase HII family.</text>
</comment>
<keyword evidence="6" id="KW-0963">Cytoplasm</keyword>
<evidence type="ECO:0000256" key="6">
    <source>
        <dbReference type="ARBA" id="ARBA00022490"/>
    </source>
</evidence>
<evidence type="ECO:0000256" key="10">
    <source>
        <dbReference type="ARBA" id="ARBA00022801"/>
    </source>
</evidence>
<evidence type="ECO:0000256" key="8">
    <source>
        <dbReference type="ARBA" id="ARBA00022723"/>
    </source>
</evidence>
<keyword evidence="9 12" id="KW-0255">Endonuclease</keyword>
<dbReference type="InterPro" id="IPR024567">
    <property type="entry name" value="RNase_HII/HIII_dom"/>
</dbReference>
<keyword evidence="8 12" id="KW-0479">Metal-binding</keyword>
<dbReference type="GO" id="GO:0046872">
    <property type="term" value="F:metal ion binding"/>
    <property type="evidence" value="ECO:0007669"/>
    <property type="project" value="UniProtKB-KW"/>
</dbReference>
<evidence type="ECO:0000259" key="14">
    <source>
        <dbReference type="PROSITE" id="PS51975"/>
    </source>
</evidence>
<dbReference type="Gene3D" id="3.30.420.10">
    <property type="entry name" value="Ribonuclease H-like superfamily/Ribonuclease H"/>
    <property type="match status" value="1"/>
</dbReference>
<reference evidence="15 16" key="1">
    <citation type="journal article" date="2019" name="ISME J.">
        <title>Deianiraea, an extracellular bacterium associated with the ciliate Paramecium, suggests an alternative scenario for the evolution of Rickettsiales.</title>
        <authorList>
            <person name="Castelli M."/>
            <person name="Sabaneyeva E."/>
            <person name="Lanzoni O."/>
            <person name="Lebedeva N."/>
            <person name="Floriano A.M."/>
            <person name="Gaiarsa S."/>
            <person name="Benken K."/>
            <person name="Modeo L."/>
            <person name="Bandi C."/>
            <person name="Potekhin A."/>
            <person name="Sassera D."/>
            <person name="Petroni G."/>
        </authorList>
    </citation>
    <scope>NUCLEOTIDE SEQUENCE [LARGE SCALE GENOMIC DNA]</scope>
    <source>
        <strain evidence="15">CyL4-1</strain>
    </source>
</reference>
<evidence type="ECO:0000256" key="3">
    <source>
        <dbReference type="ARBA" id="ARBA00004065"/>
    </source>
</evidence>
<dbReference type="PANTHER" id="PTHR10954:SF18">
    <property type="entry name" value="RIBONUCLEASE HII"/>
    <property type="match status" value="1"/>
</dbReference>
<dbReference type="PANTHER" id="PTHR10954">
    <property type="entry name" value="RIBONUCLEASE H2 SUBUNIT A"/>
    <property type="match status" value="1"/>
</dbReference>
<dbReference type="InterPro" id="IPR001352">
    <property type="entry name" value="RNase_HII/HIII"/>
</dbReference>
<evidence type="ECO:0000256" key="9">
    <source>
        <dbReference type="ARBA" id="ARBA00022759"/>
    </source>
</evidence>
<protein>
    <recommendedName>
        <fullName evidence="13">Ribonuclease</fullName>
        <ecNumber evidence="13">3.1.26.4</ecNumber>
    </recommendedName>
</protein>
<keyword evidence="16" id="KW-1185">Reference proteome</keyword>
<dbReference type="GO" id="GO:0043137">
    <property type="term" value="P:DNA replication, removal of RNA primer"/>
    <property type="evidence" value="ECO:0007669"/>
    <property type="project" value="TreeGrafter"/>
</dbReference>
<dbReference type="OrthoDB" id="9803420at2"/>
<feature type="binding site" evidence="12">
    <location>
        <position position="15"/>
    </location>
    <ligand>
        <name>a divalent metal cation</name>
        <dbReference type="ChEBI" id="CHEBI:60240"/>
    </ligand>
</feature>
<accession>A0A5B8XFA1</accession>
<dbReference type="GO" id="GO:0004523">
    <property type="term" value="F:RNA-DNA hybrid ribonuclease activity"/>
    <property type="evidence" value="ECO:0007669"/>
    <property type="project" value="UniProtKB-UniRule"/>
</dbReference>
<dbReference type="Pfam" id="PF01351">
    <property type="entry name" value="RNase_HII"/>
    <property type="match status" value="1"/>
</dbReference>
<name>A0A5B8XFA1_9RICK</name>
<evidence type="ECO:0000256" key="5">
    <source>
        <dbReference type="ARBA" id="ARBA00007383"/>
    </source>
</evidence>
<comment type="cofactor">
    <cofactor evidence="2">
        <name>Mg(2+)</name>
        <dbReference type="ChEBI" id="CHEBI:18420"/>
    </cofactor>
</comment>
<dbReference type="GO" id="GO:0032299">
    <property type="term" value="C:ribonuclease H2 complex"/>
    <property type="evidence" value="ECO:0007669"/>
    <property type="project" value="TreeGrafter"/>
</dbReference>
<evidence type="ECO:0000256" key="12">
    <source>
        <dbReference type="PROSITE-ProRule" id="PRU01319"/>
    </source>
</evidence>
<evidence type="ECO:0000313" key="16">
    <source>
        <dbReference type="Proteomes" id="UP000321934"/>
    </source>
</evidence>
<dbReference type="CDD" id="cd07182">
    <property type="entry name" value="RNase_HII_bacteria_HII_like"/>
    <property type="match status" value="1"/>
</dbReference>
<dbReference type="InterPro" id="IPR022898">
    <property type="entry name" value="RNase_HII"/>
</dbReference>
<dbReference type="GO" id="GO:0006298">
    <property type="term" value="P:mismatch repair"/>
    <property type="evidence" value="ECO:0007669"/>
    <property type="project" value="TreeGrafter"/>
</dbReference>